<comment type="caution">
    <text evidence="1">The sequence shown here is derived from an EMBL/GenBank/DDBJ whole genome shotgun (WGS) entry which is preliminary data.</text>
</comment>
<accession>A0AAV8Y3M0</accession>
<dbReference type="EMBL" id="JAPWTK010000200">
    <property type="protein sequence ID" value="KAJ8946013.1"/>
    <property type="molecule type" value="Genomic_DNA"/>
</dbReference>
<name>A0AAV8Y3M0_9CUCU</name>
<proteinExistence type="predicted"/>
<evidence type="ECO:0000313" key="1">
    <source>
        <dbReference type="EMBL" id="KAJ8946013.1"/>
    </source>
</evidence>
<evidence type="ECO:0000313" key="2">
    <source>
        <dbReference type="Proteomes" id="UP001162162"/>
    </source>
</evidence>
<gene>
    <name evidence="1" type="ORF">NQ318_023259</name>
</gene>
<reference evidence="1" key="1">
    <citation type="journal article" date="2023" name="Insect Mol. Biol.">
        <title>Genome sequencing provides insights into the evolution of gene families encoding plant cell wall-degrading enzymes in longhorned beetles.</title>
        <authorList>
            <person name="Shin N.R."/>
            <person name="Okamura Y."/>
            <person name="Kirsch R."/>
            <person name="Pauchet Y."/>
        </authorList>
    </citation>
    <scope>NUCLEOTIDE SEQUENCE</scope>
    <source>
        <strain evidence="1">AMC_N1</strain>
    </source>
</reference>
<organism evidence="1 2">
    <name type="scientific">Aromia moschata</name>
    <dbReference type="NCBI Taxonomy" id="1265417"/>
    <lineage>
        <taxon>Eukaryota</taxon>
        <taxon>Metazoa</taxon>
        <taxon>Ecdysozoa</taxon>
        <taxon>Arthropoda</taxon>
        <taxon>Hexapoda</taxon>
        <taxon>Insecta</taxon>
        <taxon>Pterygota</taxon>
        <taxon>Neoptera</taxon>
        <taxon>Endopterygota</taxon>
        <taxon>Coleoptera</taxon>
        <taxon>Polyphaga</taxon>
        <taxon>Cucujiformia</taxon>
        <taxon>Chrysomeloidea</taxon>
        <taxon>Cerambycidae</taxon>
        <taxon>Cerambycinae</taxon>
        <taxon>Callichromatini</taxon>
        <taxon>Aromia</taxon>
    </lineage>
</organism>
<protein>
    <submittedName>
        <fullName evidence="1">Uncharacterized protein</fullName>
    </submittedName>
</protein>
<dbReference type="Proteomes" id="UP001162162">
    <property type="component" value="Unassembled WGS sequence"/>
</dbReference>
<sequence>MILVPIAEIQSAFRISWKELLLFPYCIRRHVCTNEKNTDRPMKTKQAYCKPAFKNYSVRCFGDQICKGVSN</sequence>
<dbReference type="AlphaFoldDB" id="A0AAV8Y3M0"/>
<keyword evidence="2" id="KW-1185">Reference proteome</keyword>